<proteinExistence type="predicted"/>
<organism evidence="1">
    <name type="scientific">Tetraselmis sp. GSL018</name>
    <dbReference type="NCBI Taxonomy" id="582737"/>
    <lineage>
        <taxon>Eukaryota</taxon>
        <taxon>Viridiplantae</taxon>
        <taxon>Chlorophyta</taxon>
        <taxon>core chlorophytes</taxon>
        <taxon>Chlorodendrophyceae</taxon>
        <taxon>Chlorodendrales</taxon>
        <taxon>Chlorodendraceae</taxon>
        <taxon>Tetraselmis</taxon>
    </lineage>
</organism>
<dbReference type="EMBL" id="GBEZ01016806">
    <property type="protein sequence ID" value="JAC69475.1"/>
    <property type="molecule type" value="Transcribed_RNA"/>
</dbReference>
<dbReference type="AlphaFoldDB" id="A0A061RFM2"/>
<accession>A0A061RFM2</accession>
<protein>
    <submittedName>
        <fullName evidence="1">Uncharacterized protein</fullName>
    </submittedName>
</protein>
<reference evidence="1" key="1">
    <citation type="submission" date="2014-05" db="EMBL/GenBank/DDBJ databases">
        <title>The transcriptome of the halophilic microalga Tetraselmis sp. GSL018 isolated from the Great Salt Lake, Utah.</title>
        <authorList>
            <person name="Jinkerson R.E."/>
            <person name="D'Adamo S."/>
            <person name="Posewitz M.C."/>
        </authorList>
    </citation>
    <scope>NUCLEOTIDE SEQUENCE</scope>
    <source>
        <strain evidence="1">GSL018</strain>
    </source>
</reference>
<gene>
    <name evidence="1" type="ORF">TSPGSL018_6282</name>
</gene>
<evidence type="ECO:0000313" key="1">
    <source>
        <dbReference type="EMBL" id="JAC69475.1"/>
    </source>
</evidence>
<name>A0A061RFM2_9CHLO</name>
<sequence length="38" mass="4113">MSFLRRPPRNVYGQNKVCCCCSGDCASSPFGGRDVGED</sequence>